<protein>
    <submittedName>
        <fullName evidence="2">Uncharacterized protein</fullName>
    </submittedName>
</protein>
<organism evidence="2 3">
    <name type="scientific">Trifolium medium</name>
    <dbReference type="NCBI Taxonomy" id="97028"/>
    <lineage>
        <taxon>Eukaryota</taxon>
        <taxon>Viridiplantae</taxon>
        <taxon>Streptophyta</taxon>
        <taxon>Embryophyta</taxon>
        <taxon>Tracheophyta</taxon>
        <taxon>Spermatophyta</taxon>
        <taxon>Magnoliopsida</taxon>
        <taxon>eudicotyledons</taxon>
        <taxon>Gunneridae</taxon>
        <taxon>Pentapetalae</taxon>
        <taxon>rosids</taxon>
        <taxon>fabids</taxon>
        <taxon>Fabales</taxon>
        <taxon>Fabaceae</taxon>
        <taxon>Papilionoideae</taxon>
        <taxon>50 kb inversion clade</taxon>
        <taxon>NPAAA clade</taxon>
        <taxon>Hologalegina</taxon>
        <taxon>IRL clade</taxon>
        <taxon>Trifolieae</taxon>
        <taxon>Trifolium</taxon>
    </lineage>
</organism>
<accession>A0A392TU62</accession>
<comment type="caution">
    <text evidence="2">The sequence shown here is derived from an EMBL/GenBank/DDBJ whole genome shotgun (WGS) entry which is preliminary data.</text>
</comment>
<evidence type="ECO:0000313" key="3">
    <source>
        <dbReference type="Proteomes" id="UP000265520"/>
    </source>
</evidence>
<proteinExistence type="predicted"/>
<dbReference type="EMBL" id="LXQA010662148">
    <property type="protein sequence ID" value="MCI64731.1"/>
    <property type="molecule type" value="Genomic_DNA"/>
</dbReference>
<feature type="region of interest" description="Disordered" evidence="1">
    <location>
        <begin position="25"/>
        <end position="63"/>
    </location>
</feature>
<evidence type="ECO:0000256" key="1">
    <source>
        <dbReference type="SAM" id="MobiDB-lite"/>
    </source>
</evidence>
<dbReference type="AlphaFoldDB" id="A0A392TU62"/>
<evidence type="ECO:0000313" key="2">
    <source>
        <dbReference type="EMBL" id="MCI64731.1"/>
    </source>
</evidence>
<sequence length="63" mass="7133">QHCAPRQHQLHVAQTPEGKMAFAPKQCASHQRPKPNRLPQQERRVAPDASARRARGRKWGNCG</sequence>
<keyword evidence="3" id="KW-1185">Reference proteome</keyword>
<feature type="non-terminal residue" evidence="2">
    <location>
        <position position="1"/>
    </location>
</feature>
<name>A0A392TU62_9FABA</name>
<dbReference type="Proteomes" id="UP000265520">
    <property type="component" value="Unassembled WGS sequence"/>
</dbReference>
<feature type="non-terminal residue" evidence="2">
    <location>
        <position position="63"/>
    </location>
</feature>
<feature type="compositionally biased region" description="Basic residues" evidence="1">
    <location>
        <begin position="52"/>
        <end position="63"/>
    </location>
</feature>
<reference evidence="2 3" key="1">
    <citation type="journal article" date="2018" name="Front. Plant Sci.">
        <title>Red Clover (Trifolium pratense) and Zigzag Clover (T. medium) - A Picture of Genomic Similarities and Differences.</title>
        <authorList>
            <person name="Dluhosova J."/>
            <person name="Istvanek J."/>
            <person name="Nedelnik J."/>
            <person name="Repkova J."/>
        </authorList>
    </citation>
    <scope>NUCLEOTIDE SEQUENCE [LARGE SCALE GENOMIC DNA]</scope>
    <source>
        <strain evidence="3">cv. 10/8</strain>
        <tissue evidence="2">Leaf</tissue>
    </source>
</reference>